<proteinExistence type="predicted"/>
<dbReference type="AlphaFoldDB" id="A0A0F9E3J6"/>
<evidence type="ECO:0000313" key="1">
    <source>
        <dbReference type="EMBL" id="KKL68603.1"/>
    </source>
</evidence>
<reference evidence="1" key="1">
    <citation type="journal article" date="2015" name="Nature">
        <title>Complex archaea that bridge the gap between prokaryotes and eukaryotes.</title>
        <authorList>
            <person name="Spang A."/>
            <person name="Saw J.H."/>
            <person name="Jorgensen S.L."/>
            <person name="Zaremba-Niedzwiedzka K."/>
            <person name="Martijn J."/>
            <person name="Lind A.E."/>
            <person name="van Eijk R."/>
            <person name="Schleper C."/>
            <person name="Guy L."/>
            <person name="Ettema T.J."/>
        </authorList>
    </citation>
    <scope>NUCLEOTIDE SEQUENCE</scope>
</reference>
<comment type="caution">
    <text evidence="1">The sequence shown here is derived from an EMBL/GenBank/DDBJ whole genome shotgun (WGS) entry which is preliminary data.</text>
</comment>
<dbReference type="EMBL" id="LAZR01026477">
    <property type="protein sequence ID" value="KKL68603.1"/>
    <property type="molecule type" value="Genomic_DNA"/>
</dbReference>
<sequence>MEIKEKKDFRKACEGFGLSEKKITEYLEEYERTRY</sequence>
<organism evidence="1">
    <name type="scientific">marine sediment metagenome</name>
    <dbReference type="NCBI Taxonomy" id="412755"/>
    <lineage>
        <taxon>unclassified sequences</taxon>
        <taxon>metagenomes</taxon>
        <taxon>ecological metagenomes</taxon>
    </lineage>
</organism>
<name>A0A0F9E3J6_9ZZZZ</name>
<gene>
    <name evidence="1" type="ORF">LCGC14_2123300</name>
</gene>
<protein>
    <submittedName>
        <fullName evidence="1">Uncharacterized protein</fullName>
    </submittedName>
</protein>
<accession>A0A0F9E3J6</accession>